<dbReference type="AlphaFoldDB" id="A0A9P1KIM6"/>
<sequence>MVQYTLYLLSTSQPDPHPVSYNLNISEKEENNPESIFNSKLREKMRSQLQQQTACALNNANLEQIIQTWLEDIREGYRTTSLTLDLPALEFEEIHQIQDSGDRRIPDLFPPDFSQIEPQGGALPPLDFT</sequence>
<protein>
    <submittedName>
        <fullName evidence="1">Uncharacterized protein</fullName>
    </submittedName>
</protein>
<reference evidence="1 2" key="1">
    <citation type="submission" date="2014-02" db="EMBL/GenBank/DDBJ databases">
        <authorList>
            <person name="Genoscope - CEA"/>
        </authorList>
    </citation>
    <scope>NUCLEOTIDE SEQUENCE [LARGE SCALE GENOMIC DNA]</scope>
    <source>
        <strain evidence="1 2">PCC 8005</strain>
    </source>
</reference>
<name>A0A9P1KIM6_9CYAN</name>
<dbReference type="EMBL" id="FO818640">
    <property type="protein sequence ID" value="CDM96295.1"/>
    <property type="molecule type" value="Genomic_DNA"/>
</dbReference>
<dbReference type="RefSeq" id="WP_006624626.1">
    <property type="nucleotide sequence ID" value="NZ_FO818640.1"/>
</dbReference>
<dbReference type="Proteomes" id="UP000032946">
    <property type="component" value="Chromosome"/>
</dbReference>
<keyword evidence="2" id="KW-1185">Reference proteome</keyword>
<proteinExistence type="predicted"/>
<evidence type="ECO:0000313" key="2">
    <source>
        <dbReference type="Proteomes" id="UP000032946"/>
    </source>
</evidence>
<accession>A0A9P1KIM6</accession>
<organism evidence="1 2">
    <name type="scientific">Limnospira indica PCC 8005</name>
    <dbReference type="NCBI Taxonomy" id="376219"/>
    <lineage>
        <taxon>Bacteria</taxon>
        <taxon>Bacillati</taxon>
        <taxon>Cyanobacteriota</taxon>
        <taxon>Cyanophyceae</taxon>
        <taxon>Oscillatoriophycideae</taxon>
        <taxon>Oscillatoriales</taxon>
        <taxon>Sirenicapillariaceae</taxon>
        <taxon>Limnospira</taxon>
    </lineage>
</organism>
<evidence type="ECO:0000313" key="1">
    <source>
        <dbReference type="EMBL" id="CDM96295.1"/>
    </source>
</evidence>
<gene>
    <name evidence="1" type="ORF">ARTHRO_40702</name>
</gene>